<feature type="compositionally biased region" description="Acidic residues" evidence="1">
    <location>
        <begin position="114"/>
        <end position="124"/>
    </location>
</feature>
<accession>A0A5C5FY65</accession>
<sequence length="228" mass="24441">MASSSAHSFPDYYRILGVSDTATFDQIKTAYKRASLRCHPDRVPPGPANDARRKAATVEFQAVADAHYTLSDPQRRKAYDELRRANASRWTDDAGESGNWWDYFGAGRGTGAQQDEDDEDEDADSAAGQRPDPEHVFGNVFEELLRPEVNRALPLWTWSGAAAGATLGFIAGNLAGAAVGGFAGSKLGAIRDAKGKAVYAVFKDLDGAQKAQVLAALASKVFGSVRES</sequence>
<gene>
    <name evidence="3" type="ORF">DMC30DRAFT_445821</name>
</gene>
<feature type="region of interest" description="Disordered" evidence="1">
    <location>
        <begin position="105"/>
        <end position="133"/>
    </location>
</feature>
<evidence type="ECO:0000256" key="1">
    <source>
        <dbReference type="SAM" id="MobiDB-lite"/>
    </source>
</evidence>
<evidence type="ECO:0000259" key="2">
    <source>
        <dbReference type="PROSITE" id="PS50076"/>
    </source>
</evidence>
<dbReference type="PRINTS" id="PR00625">
    <property type="entry name" value="JDOMAIN"/>
</dbReference>
<organism evidence="3 4">
    <name type="scientific">Rhodotorula diobovata</name>
    <dbReference type="NCBI Taxonomy" id="5288"/>
    <lineage>
        <taxon>Eukaryota</taxon>
        <taxon>Fungi</taxon>
        <taxon>Dikarya</taxon>
        <taxon>Basidiomycota</taxon>
        <taxon>Pucciniomycotina</taxon>
        <taxon>Microbotryomycetes</taxon>
        <taxon>Sporidiobolales</taxon>
        <taxon>Sporidiobolaceae</taxon>
        <taxon>Rhodotorula</taxon>
    </lineage>
</organism>
<dbReference type="EMBL" id="SOZI01000036">
    <property type="protein sequence ID" value="TNY21813.1"/>
    <property type="molecule type" value="Genomic_DNA"/>
</dbReference>
<evidence type="ECO:0000313" key="3">
    <source>
        <dbReference type="EMBL" id="TNY21813.1"/>
    </source>
</evidence>
<comment type="caution">
    <text evidence="3">The sequence shown here is derived from an EMBL/GenBank/DDBJ whole genome shotgun (WGS) entry which is preliminary data.</text>
</comment>
<reference evidence="3 4" key="1">
    <citation type="submission" date="2019-03" db="EMBL/GenBank/DDBJ databases">
        <title>Rhodosporidium diobovatum UCD-FST 08-225 genome sequencing, assembly, and annotation.</title>
        <authorList>
            <person name="Fakankun I.U."/>
            <person name="Fristensky B."/>
            <person name="Levin D.B."/>
        </authorList>
    </citation>
    <scope>NUCLEOTIDE SEQUENCE [LARGE SCALE GENOMIC DNA]</scope>
    <source>
        <strain evidence="3 4">UCD-FST 08-225</strain>
    </source>
</reference>
<dbReference type="InterPro" id="IPR036869">
    <property type="entry name" value="J_dom_sf"/>
</dbReference>
<keyword evidence="4" id="KW-1185">Reference proteome</keyword>
<dbReference type="Gene3D" id="1.10.287.110">
    <property type="entry name" value="DnaJ domain"/>
    <property type="match status" value="1"/>
</dbReference>
<dbReference type="SUPFAM" id="SSF46565">
    <property type="entry name" value="Chaperone J-domain"/>
    <property type="match status" value="1"/>
</dbReference>
<dbReference type="STRING" id="5288.A0A5C5FY65"/>
<dbReference type="PANTHER" id="PTHR24074">
    <property type="entry name" value="CO-CHAPERONE PROTEIN DJLA"/>
    <property type="match status" value="1"/>
</dbReference>
<dbReference type="InterPro" id="IPR001623">
    <property type="entry name" value="DnaJ_domain"/>
</dbReference>
<dbReference type="PROSITE" id="PS50076">
    <property type="entry name" value="DNAJ_2"/>
    <property type="match status" value="1"/>
</dbReference>
<dbReference type="Pfam" id="PF00226">
    <property type="entry name" value="DnaJ"/>
    <property type="match status" value="1"/>
</dbReference>
<dbReference type="SMART" id="SM00271">
    <property type="entry name" value="DnaJ"/>
    <property type="match status" value="1"/>
</dbReference>
<proteinExistence type="predicted"/>
<feature type="domain" description="J" evidence="2">
    <location>
        <begin position="11"/>
        <end position="83"/>
    </location>
</feature>
<evidence type="ECO:0000313" key="4">
    <source>
        <dbReference type="Proteomes" id="UP000311382"/>
    </source>
</evidence>
<dbReference type="Proteomes" id="UP000311382">
    <property type="component" value="Unassembled WGS sequence"/>
</dbReference>
<protein>
    <submittedName>
        <fullName evidence="3">DnaJ domain-containing protein</fullName>
    </submittedName>
</protein>
<dbReference type="InterPro" id="IPR050817">
    <property type="entry name" value="DjlA_DnaK_co-chaperone"/>
</dbReference>
<dbReference type="OrthoDB" id="442087at2759"/>
<name>A0A5C5FY65_9BASI</name>
<dbReference type="CDD" id="cd06257">
    <property type="entry name" value="DnaJ"/>
    <property type="match status" value="1"/>
</dbReference>
<dbReference type="AlphaFoldDB" id="A0A5C5FY65"/>